<evidence type="ECO:0000259" key="2">
    <source>
        <dbReference type="Pfam" id="PF07790"/>
    </source>
</evidence>
<dbReference type="InterPro" id="IPR013373">
    <property type="entry name" value="Flagellin/pilin_N_arc"/>
</dbReference>
<dbReference type="InterPro" id="IPR012859">
    <property type="entry name" value="Pilin_N_archaeal"/>
</dbReference>
<keyword evidence="3" id="KW-0969">Cilium</keyword>
<protein>
    <submittedName>
        <fullName evidence="3">Flagellin domain-containing protein</fullName>
    </submittedName>
</protein>
<name>M0DNZ2_9EURY</name>
<reference evidence="3 4" key="1">
    <citation type="journal article" date="2014" name="PLoS Genet.">
        <title>Phylogenetically driven sequencing of extremely halophilic archaea reveals strategies for static and dynamic osmo-response.</title>
        <authorList>
            <person name="Becker E.A."/>
            <person name="Seitzer P.M."/>
            <person name="Tritt A."/>
            <person name="Larsen D."/>
            <person name="Krusor M."/>
            <person name="Yao A.I."/>
            <person name="Wu D."/>
            <person name="Madern D."/>
            <person name="Eisen J.A."/>
            <person name="Darling A.E."/>
            <person name="Facciotti M.T."/>
        </authorList>
    </citation>
    <scope>NUCLEOTIDE SEQUENCE [LARGE SCALE GENOMIC DNA]</scope>
    <source>
        <strain evidence="3 4">JCM 10247</strain>
    </source>
</reference>
<sequence>MSPVIGVILMVAITVILAAVIGTFVLGLGDQLGDTAPQASFDIVEANDTAKEVTFVKTGGQTIDASDLALSINGNRYDGAFPDQDWESGQQVIGNYTSDSYGDGTTVRIIHDPSGSAIFEDTIDFSS</sequence>
<dbReference type="EMBL" id="AOIW01000028">
    <property type="protein sequence ID" value="ELZ36422.1"/>
    <property type="molecule type" value="Genomic_DNA"/>
</dbReference>
<accession>M0DNZ2</accession>
<evidence type="ECO:0000313" key="4">
    <source>
        <dbReference type="Proteomes" id="UP000011572"/>
    </source>
</evidence>
<gene>
    <name evidence="3" type="ORF">C473_02273</name>
</gene>
<dbReference type="AlphaFoldDB" id="M0DNZ2"/>
<keyword evidence="3" id="KW-0966">Cell projection</keyword>
<evidence type="ECO:0000256" key="1">
    <source>
        <dbReference type="SAM" id="Phobius"/>
    </source>
</evidence>
<keyword evidence="3" id="KW-0282">Flagellum</keyword>
<evidence type="ECO:0000313" key="3">
    <source>
        <dbReference type="EMBL" id="ELZ36422.1"/>
    </source>
</evidence>
<keyword evidence="1" id="KW-0472">Membrane</keyword>
<proteinExistence type="predicted"/>
<dbReference type="Pfam" id="PF07790">
    <property type="entry name" value="Pilin_N"/>
    <property type="match status" value="1"/>
</dbReference>
<comment type="caution">
    <text evidence="3">The sequence shown here is derived from an EMBL/GenBank/DDBJ whole genome shotgun (WGS) entry which is preliminary data.</text>
</comment>
<dbReference type="NCBIfam" id="TIGR02537">
    <property type="entry name" value="arch_flag_Nterm"/>
    <property type="match status" value="1"/>
</dbReference>
<dbReference type="PANTHER" id="PTHR38138:SF1">
    <property type="entry name" value="ARCHAEAL TYPE IV PILIN N-TERMINAL DOMAIN-CONTAINING PROTEIN"/>
    <property type="match status" value="1"/>
</dbReference>
<feature type="transmembrane region" description="Helical" evidence="1">
    <location>
        <begin position="6"/>
        <end position="28"/>
    </location>
</feature>
<keyword evidence="1" id="KW-0812">Transmembrane</keyword>
<dbReference type="Proteomes" id="UP000011572">
    <property type="component" value="Unassembled WGS sequence"/>
</dbReference>
<feature type="domain" description="Archaeal Type IV pilin N-terminal" evidence="2">
    <location>
        <begin position="2"/>
        <end position="75"/>
    </location>
</feature>
<keyword evidence="1" id="KW-1133">Transmembrane helix</keyword>
<dbReference type="PANTHER" id="PTHR38138">
    <property type="entry name" value="VNG6441H"/>
    <property type="match status" value="1"/>
</dbReference>
<organism evidence="3 4">
    <name type="scientific">Halorubrum distributum JCM 10247</name>
    <dbReference type="NCBI Taxonomy" id="1227486"/>
    <lineage>
        <taxon>Archaea</taxon>
        <taxon>Methanobacteriati</taxon>
        <taxon>Methanobacteriota</taxon>
        <taxon>Stenosarchaea group</taxon>
        <taxon>Halobacteria</taxon>
        <taxon>Halobacteriales</taxon>
        <taxon>Haloferacaceae</taxon>
        <taxon>Halorubrum</taxon>
        <taxon>Halorubrum distributum group</taxon>
    </lineage>
</organism>